<name>A0A8S3YVC9_9EUPU</name>
<accession>A0A8S3YVC9</accession>
<evidence type="ECO:0000256" key="10">
    <source>
        <dbReference type="ARBA" id="ARBA00072064"/>
    </source>
</evidence>
<dbReference type="PANTHER" id="PTHR12928:SF0">
    <property type="entry name" value="FSHD REGION GENE 1"/>
    <property type="match status" value="1"/>
</dbReference>
<evidence type="ECO:0000256" key="1">
    <source>
        <dbReference type="ARBA" id="ARBA00004408"/>
    </source>
</evidence>
<dbReference type="GO" id="GO:0071013">
    <property type="term" value="C:catalytic step 2 spliceosome"/>
    <property type="evidence" value="ECO:0007669"/>
    <property type="project" value="TreeGrafter"/>
</dbReference>
<gene>
    <name evidence="12" type="ORF">CUNI_LOCUS3764</name>
</gene>
<protein>
    <recommendedName>
        <fullName evidence="10">Protein FRG1 homolog</fullName>
    </recommendedName>
</protein>
<evidence type="ECO:0000313" key="12">
    <source>
        <dbReference type="EMBL" id="CAG5118206.1"/>
    </source>
</evidence>
<evidence type="ECO:0000313" key="13">
    <source>
        <dbReference type="Proteomes" id="UP000678393"/>
    </source>
</evidence>
<dbReference type="InterPro" id="IPR010414">
    <property type="entry name" value="FRG1"/>
</dbReference>
<evidence type="ECO:0000256" key="4">
    <source>
        <dbReference type="ARBA" id="ARBA00010878"/>
    </source>
</evidence>
<keyword evidence="8" id="KW-0698">rRNA processing</keyword>
<evidence type="ECO:0000256" key="8">
    <source>
        <dbReference type="ARBA" id="ARBA00022552"/>
    </source>
</evidence>
<feature type="compositionally biased region" description="Basic residues" evidence="11">
    <location>
        <begin position="15"/>
        <end position="32"/>
    </location>
</feature>
<evidence type="ECO:0000256" key="3">
    <source>
        <dbReference type="ARBA" id="ARBA00004604"/>
    </source>
</evidence>
<evidence type="ECO:0000256" key="7">
    <source>
        <dbReference type="ARBA" id="ARBA00022541"/>
    </source>
</evidence>
<dbReference type="GO" id="GO:0015030">
    <property type="term" value="C:Cajal body"/>
    <property type="evidence" value="ECO:0007669"/>
    <property type="project" value="UniProtKB-SubCell"/>
</dbReference>
<evidence type="ECO:0000256" key="5">
    <source>
        <dbReference type="ARBA" id="ARBA00022490"/>
    </source>
</evidence>
<organism evidence="12 13">
    <name type="scientific">Candidula unifasciata</name>
    <dbReference type="NCBI Taxonomy" id="100452"/>
    <lineage>
        <taxon>Eukaryota</taxon>
        <taxon>Metazoa</taxon>
        <taxon>Spiralia</taxon>
        <taxon>Lophotrochozoa</taxon>
        <taxon>Mollusca</taxon>
        <taxon>Gastropoda</taxon>
        <taxon>Heterobranchia</taxon>
        <taxon>Euthyneura</taxon>
        <taxon>Panpulmonata</taxon>
        <taxon>Eupulmonata</taxon>
        <taxon>Stylommatophora</taxon>
        <taxon>Helicina</taxon>
        <taxon>Helicoidea</taxon>
        <taxon>Geomitridae</taxon>
        <taxon>Candidula</taxon>
    </lineage>
</organism>
<dbReference type="Gene3D" id="2.80.10.50">
    <property type="match status" value="1"/>
</dbReference>
<comment type="subcellular location">
    <subcellularLocation>
        <location evidence="2">Cytoplasm</location>
    </subcellularLocation>
    <subcellularLocation>
        <location evidence="1">Nucleus</location>
        <location evidence="1">Cajal body</location>
    </subcellularLocation>
    <subcellularLocation>
        <location evidence="3">Nucleus</location>
        <location evidence="3">Nucleolus</location>
    </subcellularLocation>
</comment>
<dbReference type="GO" id="GO:0005730">
    <property type="term" value="C:nucleolus"/>
    <property type="evidence" value="ECO:0007669"/>
    <property type="project" value="UniProtKB-SubCell"/>
</dbReference>
<dbReference type="GO" id="GO:0006364">
    <property type="term" value="P:rRNA processing"/>
    <property type="evidence" value="ECO:0007669"/>
    <property type="project" value="UniProtKB-KW"/>
</dbReference>
<dbReference type="Proteomes" id="UP000678393">
    <property type="component" value="Unassembled WGS sequence"/>
</dbReference>
<evidence type="ECO:0000256" key="11">
    <source>
        <dbReference type="SAM" id="MobiDB-lite"/>
    </source>
</evidence>
<dbReference type="EMBL" id="CAJHNH020000513">
    <property type="protein sequence ID" value="CAG5118206.1"/>
    <property type="molecule type" value="Genomic_DNA"/>
</dbReference>
<dbReference type="Pfam" id="PF06229">
    <property type="entry name" value="FRG1"/>
    <property type="match status" value="1"/>
</dbReference>
<comment type="caution">
    <text evidence="12">The sequence shown here is derived from an EMBL/GenBank/DDBJ whole genome shotgun (WGS) entry which is preliminary data.</text>
</comment>
<dbReference type="GO" id="GO:0007517">
    <property type="term" value="P:muscle organ development"/>
    <property type="evidence" value="ECO:0007669"/>
    <property type="project" value="UniProtKB-KW"/>
</dbReference>
<dbReference type="CDD" id="cd23338">
    <property type="entry name" value="beta-trefoil_FSCN_FRG1"/>
    <property type="match status" value="1"/>
</dbReference>
<dbReference type="PANTHER" id="PTHR12928">
    <property type="entry name" value="FRG1 PROTEIN"/>
    <property type="match status" value="1"/>
</dbReference>
<keyword evidence="9" id="KW-0539">Nucleus</keyword>
<evidence type="ECO:0000256" key="6">
    <source>
        <dbReference type="ARBA" id="ARBA00022517"/>
    </source>
</evidence>
<dbReference type="SUPFAM" id="SSF50405">
    <property type="entry name" value="Actin-crosslinking proteins"/>
    <property type="match status" value="1"/>
</dbReference>
<evidence type="ECO:0000256" key="9">
    <source>
        <dbReference type="ARBA" id="ARBA00023242"/>
    </source>
</evidence>
<proteinExistence type="inferred from homology"/>
<reference evidence="12" key="1">
    <citation type="submission" date="2021-04" db="EMBL/GenBank/DDBJ databases">
        <authorList>
            <consortium name="Molecular Ecology Group"/>
        </authorList>
    </citation>
    <scope>NUCLEOTIDE SEQUENCE</scope>
</reference>
<feature type="region of interest" description="Disordered" evidence="11">
    <location>
        <begin position="1"/>
        <end position="52"/>
    </location>
</feature>
<keyword evidence="7" id="KW-0517">Myogenesis</keyword>
<keyword evidence="6" id="KW-0690">Ribosome biogenesis</keyword>
<dbReference type="OrthoDB" id="5539371at2759"/>
<dbReference type="AlphaFoldDB" id="A0A8S3YVC9"/>
<dbReference type="FunFam" id="2.80.10.50:FF:000061">
    <property type="entry name" value="Protein FRG1"/>
    <property type="match status" value="1"/>
</dbReference>
<dbReference type="GO" id="GO:0055120">
    <property type="term" value="C:striated muscle dense body"/>
    <property type="evidence" value="ECO:0007669"/>
    <property type="project" value="TreeGrafter"/>
</dbReference>
<feature type="compositionally biased region" description="Basic and acidic residues" evidence="11">
    <location>
        <begin position="43"/>
        <end position="52"/>
    </location>
</feature>
<keyword evidence="13" id="KW-1185">Reference proteome</keyword>
<evidence type="ECO:0000256" key="2">
    <source>
        <dbReference type="ARBA" id="ARBA00004496"/>
    </source>
</evidence>
<dbReference type="Pfam" id="PF08555">
    <property type="entry name" value="FAM32A"/>
    <property type="match status" value="1"/>
</dbReference>
<dbReference type="InterPro" id="IPR013865">
    <property type="entry name" value="FAM32A"/>
</dbReference>
<dbReference type="InterPro" id="IPR008999">
    <property type="entry name" value="Actin-crosslinking"/>
</dbReference>
<comment type="similarity">
    <text evidence="4">Belongs to the FRG1 family.</text>
</comment>
<sequence>MADSYALVKGGKLNLKGHKHKKSKKEKRHKRKHEDGTPSASEIQDKDKSDTAKHGGWWEIKKFGDIAANIAIEVGDHRYITALDNGELTLGQPRNEGEGPDPTEVFTVIKVNETKIALKSGYGKYIAIEADGRVVGRSEAMSTREQFEPVFQEGKVALNASNSCFLSCDDDGDIVCVSSKAGPGEFVRLRTCAVRERDPLEGVPLEERGSVKDAEVNYVKKFQSFQDRRLRVSEVDKTELKKAKKEGDLHEVMLDRREKMKADRYCK</sequence>
<keyword evidence="5" id="KW-0963">Cytoplasm</keyword>
<dbReference type="GO" id="GO:0051015">
    <property type="term" value="F:actin filament binding"/>
    <property type="evidence" value="ECO:0007669"/>
    <property type="project" value="TreeGrafter"/>
</dbReference>